<proteinExistence type="predicted"/>
<dbReference type="EMBL" id="BPQH01000007">
    <property type="protein sequence ID" value="GJD49974.1"/>
    <property type="molecule type" value="Genomic_DNA"/>
</dbReference>
<dbReference type="Proteomes" id="UP001055167">
    <property type="component" value="Unassembled WGS sequence"/>
</dbReference>
<reference evidence="1" key="1">
    <citation type="journal article" date="2021" name="Front. Microbiol.">
        <title>Comprehensive Comparative Genomics and Phenotyping of Methylobacterium Species.</title>
        <authorList>
            <person name="Alessa O."/>
            <person name="Ogura Y."/>
            <person name="Fujitani Y."/>
            <person name="Takami H."/>
            <person name="Hayashi T."/>
            <person name="Sahin N."/>
            <person name="Tani A."/>
        </authorList>
    </citation>
    <scope>NUCLEOTIDE SEQUENCE</scope>
    <source>
        <strain evidence="1">KCTC 52305</strain>
    </source>
</reference>
<comment type="caution">
    <text evidence="1">The sequence shown here is derived from an EMBL/GenBank/DDBJ whole genome shotgun (WGS) entry which is preliminary data.</text>
</comment>
<dbReference type="InterPro" id="IPR027417">
    <property type="entry name" value="P-loop_NTPase"/>
</dbReference>
<organism evidence="1 2">
    <name type="scientific">Methylobacterium crusticola</name>
    <dbReference type="NCBI Taxonomy" id="1697972"/>
    <lineage>
        <taxon>Bacteria</taxon>
        <taxon>Pseudomonadati</taxon>
        <taxon>Pseudomonadota</taxon>
        <taxon>Alphaproteobacteria</taxon>
        <taxon>Hyphomicrobiales</taxon>
        <taxon>Methylobacteriaceae</taxon>
        <taxon>Methylobacterium</taxon>
    </lineage>
</organism>
<sequence length="203" mass="23041">MSILLFEPPGCVFIRVRKTGSTSVVRGLFGGRDRAVLATADGRWDPRFDGRPTAAFVRNPFDRLVSCLRMFQDYAVATRDEEALRSRLDLAALMDAIEDDAIPLDRDAYLSKLRLHALPMTHRFYCLDRAGFVGRFERFERDYRALAAALGLPAAAVPHERRRAPVDYRRWYSPPLRSRAESLLRQDLATFGYRFDAEPAGSG</sequence>
<evidence type="ECO:0008006" key="3">
    <source>
        <dbReference type="Google" id="ProtNLM"/>
    </source>
</evidence>
<dbReference type="RefSeq" id="WP_162501510.1">
    <property type="nucleotide sequence ID" value="NZ_BPQH01000007.1"/>
</dbReference>
<accession>A0ABQ4QYH4</accession>
<gene>
    <name evidence="1" type="ORF">OPKNFCMD_2710</name>
</gene>
<dbReference type="InterPro" id="IPR005331">
    <property type="entry name" value="Sulfotransferase"/>
</dbReference>
<name>A0ABQ4QYH4_9HYPH</name>
<keyword evidence="2" id="KW-1185">Reference proteome</keyword>
<protein>
    <recommendedName>
        <fullName evidence="3">Sulfotransferase family protein</fullName>
    </recommendedName>
</protein>
<dbReference type="Pfam" id="PF03567">
    <property type="entry name" value="Sulfotransfer_2"/>
    <property type="match status" value="1"/>
</dbReference>
<dbReference type="SUPFAM" id="SSF52540">
    <property type="entry name" value="P-loop containing nucleoside triphosphate hydrolases"/>
    <property type="match status" value="1"/>
</dbReference>
<reference evidence="1" key="2">
    <citation type="submission" date="2021-08" db="EMBL/GenBank/DDBJ databases">
        <authorList>
            <person name="Tani A."/>
            <person name="Ola A."/>
            <person name="Ogura Y."/>
            <person name="Katsura K."/>
            <person name="Hayashi T."/>
        </authorList>
    </citation>
    <scope>NUCLEOTIDE SEQUENCE</scope>
    <source>
        <strain evidence="1">KCTC 52305</strain>
    </source>
</reference>
<evidence type="ECO:0000313" key="2">
    <source>
        <dbReference type="Proteomes" id="UP001055167"/>
    </source>
</evidence>
<evidence type="ECO:0000313" key="1">
    <source>
        <dbReference type="EMBL" id="GJD49974.1"/>
    </source>
</evidence>